<dbReference type="AlphaFoldDB" id="A0AAV7LZ07"/>
<sequence>MEGSIGLYPEVALAGCPTQGGNPTAQATPSPPVVLQGRAIPSLGHPALNLTPGRVLTSPPLAGDHLMTLLLPQRVEEEAQASTAFQVQLPPVLPYAPPTVPTFQGQPHRSFPDPSRQAGYSSFRVGK</sequence>
<evidence type="ECO:0000313" key="2">
    <source>
        <dbReference type="EMBL" id="KAJ1096786.1"/>
    </source>
</evidence>
<accession>A0AAV7LZ07</accession>
<dbReference type="EMBL" id="JANPWB010000014">
    <property type="protein sequence ID" value="KAJ1096786.1"/>
    <property type="molecule type" value="Genomic_DNA"/>
</dbReference>
<keyword evidence="3" id="KW-1185">Reference proteome</keyword>
<comment type="caution">
    <text evidence="2">The sequence shown here is derived from an EMBL/GenBank/DDBJ whole genome shotgun (WGS) entry which is preliminary data.</text>
</comment>
<organism evidence="2 3">
    <name type="scientific">Pleurodeles waltl</name>
    <name type="common">Iberian ribbed newt</name>
    <dbReference type="NCBI Taxonomy" id="8319"/>
    <lineage>
        <taxon>Eukaryota</taxon>
        <taxon>Metazoa</taxon>
        <taxon>Chordata</taxon>
        <taxon>Craniata</taxon>
        <taxon>Vertebrata</taxon>
        <taxon>Euteleostomi</taxon>
        <taxon>Amphibia</taxon>
        <taxon>Batrachia</taxon>
        <taxon>Caudata</taxon>
        <taxon>Salamandroidea</taxon>
        <taxon>Salamandridae</taxon>
        <taxon>Pleurodelinae</taxon>
        <taxon>Pleurodeles</taxon>
    </lineage>
</organism>
<proteinExistence type="predicted"/>
<evidence type="ECO:0000256" key="1">
    <source>
        <dbReference type="SAM" id="MobiDB-lite"/>
    </source>
</evidence>
<dbReference type="Proteomes" id="UP001066276">
    <property type="component" value="Chromosome 10"/>
</dbReference>
<evidence type="ECO:0000313" key="3">
    <source>
        <dbReference type="Proteomes" id="UP001066276"/>
    </source>
</evidence>
<reference evidence="2" key="1">
    <citation type="journal article" date="2022" name="bioRxiv">
        <title>Sequencing and chromosome-scale assembly of the giantPleurodeles waltlgenome.</title>
        <authorList>
            <person name="Brown T."/>
            <person name="Elewa A."/>
            <person name="Iarovenko S."/>
            <person name="Subramanian E."/>
            <person name="Araus A.J."/>
            <person name="Petzold A."/>
            <person name="Susuki M."/>
            <person name="Suzuki K.-i.T."/>
            <person name="Hayashi T."/>
            <person name="Toyoda A."/>
            <person name="Oliveira C."/>
            <person name="Osipova E."/>
            <person name="Leigh N.D."/>
            <person name="Simon A."/>
            <person name="Yun M.H."/>
        </authorList>
    </citation>
    <scope>NUCLEOTIDE SEQUENCE</scope>
    <source>
        <strain evidence="2">20211129_DDA</strain>
        <tissue evidence="2">Liver</tissue>
    </source>
</reference>
<name>A0AAV7LZ07_PLEWA</name>
<gene>
    <name evidence="2" type="ORF">NDU88_001917</name>
</gene>
<feature type="region of interest" description="Disordered" evidence="1">
    <location>
        <begin position="96"/>
        <end position="127"/>
    </location>
</feature>
<protein>
    <submittedName>
        <fullName evidence="2">Uncharacterized protein</fullName>
    </submittedName>
</protein>